<gene>
    <name evidence="2" type="ORF">A9C19_20415</name>
</gene>
<feature type="coiled-coil region" evidence="1">
    <location>
        <begin position="77"/>
        <end position="118"/>
    </location>
</feature>
<dbReference type="RefSeq" id="WP_072581636.1">
    <property type="nucleotide sequence ID" value="NZ_CP016020.1"/>
</dbReference>
<protein>
    <submittedName>
        <fullName evidence="2">Uncharacterized protein</fullName>
    </submittedName>
</protein>
<dbReference type="STRING" id="1547283.A9C19_20415"/>
<feature type="coiled-coil region" evidence="1">
    <location>
        <begin position="19"/>
        <end position="46"/>
    </location>
</feature>
<dbReference type="EMBL" id="CP016020">
    <property type="protein sequence ID" value="APH06844.1"/>
    <property type="molecule type" value="Genomic_DNA"/>
</dbReference>
<evidence type="ECO:0000313" key="2">
    <source>
        <dbReference type="EMBL" id="APH06844.1"/>
    </source>
</evidence>
<reference evidence="2 3" key="1">
    <citation type="journal article" date="2016" name="Sci. Rep.">
        <title>Complete genome sequence and transcriptomic analysis of a novel marine strain Bacillus weihaiensis reveals the mechanism of brown algae degradation.</title>
        <authorList>
            <person name="Zhu Y."/>
            <person name="Chen P."/>
            <person name="Bao Y."/>
            <person name="Men Y."/>
            <person name="Zeng Y."/>
            <person name="Yang J."/>
            <person name="Sun J."/>
            <person name="Sun Y."/>
        </authorList>
    </citation>
    <scope>NUCLEOTIDE SEQUENCE [LARGE SCALE GENOMIC DNA]</scope>
    <source>
        <strain evidence="2 3">Alg07</strain>
    </source>
</reference>
<keyword evidence="3" id="KW-1185">Reference proteome</keyword>
<organism evidence="2 3">
    <name type="scientific">Bacillus weihaiensis</name>
    <dbReference type="NCBI Taxonomy" id="1547283"/>
    <lineage>
        <taxon>Bacteria</taxon>
        <taxon>Bacillati</taxon>
        <taxon>Bacillota</taxon>
        <taxon>Bacilli</taxon>
        <taxon>Bacillales</taxon>
        <taxon>Bacillaceae</taxon>
        <taxon>Bacillus</taxon>
    </lineage>
</organism>
<keyword evidence="1" id="KW-0175">Coiled coil</keyword>
<accession>A0A1L3MWY0</accession>
<dbReference type="Proteomes" id="UP000181936">
    <property type="component" value="Chromosome"/>
</dbReference>
<evidence type="ECO:0000256" key="1">
    <source>
        <dbReference type="SAM" id="Coils"/>
    </source>
</evidence>
<dbReference type="OrthoDB" id="3540923at2"/>
<dbReference type="AlphaFoldDB" id="A0A1L3MWY0"/>
<evidence type="ECO:0000313" key="3">
    <source>
        <dbReference type="Proteomes" id="UP000181936"/>
    </source>
</evidence>
<feature type="coiled-coil region" evidence="1">
    <location>
        <begin position="270"/>
        <end position="304"/>
    </location>
</feature>
<dbReference type="KEGG" id="bwh:A9C19_20415"/>
<feature type="coiled-coil region" evidence="1">
    <location>
        <begin position="208"/>
        <end position="235"/>
    </location>
</feature>
<name>A0A1L3MWY0_9BACI</name>
<proteinExistence type="predicted"/>
<sequence length="312" mass="36348">MFSELNAKLAEVEGKVRKKRKYQVQLQDFQRELKGINDRISQLEEEWHLEKGDVEKLEGITITNVFATLTGTKDERLSKEKSELLEARHKLDEARKTKKEIQESMEELYEKLDSYSQVEEYHLQLLNEKEHLIKTGTSPEAFKLFDLSEQEGKRQALKTEMKEAIQEGEQVIATLHQAKASLEKANNWGTWDMLGGGMVSGIVKHQHLDEAETYLHQAQREMRQFQKELLDLRQEVKLEIDISSMLRFADFFFDGFIADYMVQGKIQQSLDQVRSESRKAQDIVMSLKEQVRQTEQDLARISKAKRDLVEGL</sequence>